<name>A0A7J6M8U6_PEROL</name>
<dbReference type="EMBL" id="JABANN010000125">
    <property type="protein sequence ID" value="KAF4670179.1"/>
    <property type="molecule type" value="Genomic_DNA"/>
</dbReference>
<evidence type="ECO:0000313" key="2">
    <source>
        <dbReference type="EMBL" id="KAF4670179.1"/>
    </source>
</evidence>
<dbReference type="Proteomes" id="UP000572268">
    <property type="component" value="Unassembled WGS sequence"/>
</dbReference>
<organism evidence="1 3">
    <name type="scientific">Perkinsus olseni</name>
    <name type="common">Perkinsus atlanticus</name>
    <dbReference type="NCBI Taxonomy" id="32597"/>
    <lineage>
        <taxon>Eukaryota</taxon>
        <taxon>Sar</taxon>
        <taxon>Alveolata</taxon>
        <taxon>Perkinsozoa</taxon>
        <taxon>Perkinsea</taxon>
        <taxon>Perkinsida</taxon>
        <taxon>Perkinsidae</taxon>
        <taxon>Perkinsus</taxon>
    </lineage>
</organism>
<proteinExistence type="predicted"/>
<reference evidence="3 4" key="1">
    <citation type="submission" date="2020-04" db="EMBL/GenBank/DDBJ databases">
        <title>Perkinsus olseni comparative genomics.</title>
        <authorList>
            <person name="Bogema D.R."/>
        </authorList>
    </citation>
    <scope>NUCLEOTIDE SEQUENCE [LARGE SCALE GENOMIC DNA]</scope>
    <source>
        <strain evidence="1">ATCC PRA-179</strain>
        <strain evidence="2">ATCC PRA-31</strain>
    </source>
</reference>
<dbReference type="OrthoDB" id="10327577at2759"/>
<comment type="caution">
    <text evidence="1">The sequence shown here is derived from an EMBL/GenBank/DDBJ whole genome shotgun (WGS) entry which is preliminary data.</text>
</comment>
<dbReference type="Proteomes" id="UP000570595">
    <property type="component" value="Unassembled WGS sequence"/>
</dbReference>
<evidence type="ECO:0000313" key="3">
    <source>
        <dbReference type="Proteomes" id="UP000570595"/>
    </source>
</evidence>
<sequence length="216" mass="24187">MLNLSKTALAASIRLQATPPSGAALEACRRLVDQPGTIIDRSPSSPLQTMRQALLVSGQFKPRDANETRSFVSDLIEVEDMLSFAGMRAFMPPQSQSLVKLARMDACRHRDCRKEVQIVRALGDIGMPAEVVYTSPRLSHIRVRWMKGALAIPHEGCDEESLQRYARRIAETEVCKVAILDKWDTTDNQKHYLKKALVALQRAGPVKRPARIRQTL</sequence>
<evidence type="ECO:0000313" key="4">
    <source>
        <dbReference type="Proteomes" id="UP000572268"/>
    </source>
</evidence>
<evidence type="ECO:0000313" key="1">
    <source>
        <dbReference type="EMBL" id="KAF4667491.1"/>
    </source>
</evidence>
<dbReference type="AlphaFoldDB" id="A0A7J6M8U6"/>
<protein>
    <submittedName>
        <fullName evidence="1">Uncharacterized protein</fullName>
    </submittedName>
</protein>
<accession>A0A7J6M8U6</accession>
<dbReference type="EMBL" id="JABAHT010000053">
    <property type="protein sequence ID" value="KAF4667491.1"/>
    <property type="molecule type" value="Genomic_DNA"/>
</dbReference>
<gene>
    <name evidence="2" type="ORF">FOL46_000965</name>
    <name evidence="1" type="ORF">FOZ61_008207</name>
</gene>